<sequence length="130" mass="14918">MSLMTPKLTKSLDADTILGENASINLQTLPRSAQPAGSSGLPDDKHEKNKWTTNAVAASIEKLKEKNVKMESDIAVFKAEANMLQKQLDQLRNIREKMAFKDARRNAKLEKVLDFMVRMPFYFYFYLLIY</sequence>
<keyword evidence="4" id="KW-1185">Reference proteome</keyword>
<evidence type="ECO:0000313" key="4">
    <source>
        <dbReference type="Proteomes" id="UP001162972"/>
    </source>
</evidence>
<accession>A0AAD6J7U3</accession>
<proteinExistence type="predicted"/>
<dbReference type="EMBL" id="JAPFFJ010000019">
    <property type="protein sequence ID" value="KAJ6400261.1"/>
    <property type="molecule type" value="Genomic_DNA"/>
</dbReference>
<reference evidence="3 4" key="1">
    <citation type="journal article" date="2023" name="Int. J. Mol. Sci.">
        <title>De Novo Assembly and Annotation of 11 Diverse Shrub Willow (Salix) Genomes Reveals Novel Gene Organization in Sex-Linked Regions.</title>
        <authorList>
            <person name="Hyden B."/>
            <person name="Feng K."/>
            <person name="Yates T.B."/>
            <person name="Jawdy S."/>
            <person name="Cereghino C."/>
            <person name="Smart L.B."/>
            <person name="Muchero W."/>
        </authorList>
    </citation>
    <scope>NUCLEOTIDE SEQUENCE [LARGE SCALE GENOMIC DNA]</scope>
    <source>
        <tissue evidence="3">Shoot tip</tissue>
    </source>
</reference>
<comment type="caution">
    <text evidence="3">The sequence shown here is derived from an EMBL/GenBank/DDBJ whole genome shotgun (WGS) entry which is preliminary data.</text>
</comment>
<organism evidence="3 4">
    <name type="scientific">Salix udensis</name>
    <dbReference type="NCBI Taxonomy" id="889485"/>
    <lineage>
        <taxon>Eukaryota</taxon>
        <taxon>Viridiplantae</taxon>
        <taxon>Streptophyta</taxon>
        <taxon>Embryophyta</taxon>
        <taxon>Tracheophyta</taxon>
        <taxon>Spermatophyta</taxon>
        <taxon>Magnoliopsida</taxon>
        <taxon>eudicotyledons</taxon>
        <taxon>Gunneridae</taxon>
        <taxon>Pentapetalae</taxon>
        <taxon>rosids</taxon>
        <taxon>fabids</taxon>
        <taxon>Malpighiales</taxon>
        <taxon>Salicaceae</taxon>
        <taxon>Saliceae</taxon>
        <taxon>Salix</taxon>
    </lineage>
</organism>
<dbReference type="Proteomes" id="UP001162972">
    <property type="component" value="Chromosome 14"/>
</dbReference>
<name>A0AAD6J7U3_9ROSI</name>
<dbReference type="AlphaFoldDB" id="A0AAD6J7U3"/>
<keyword evidence="1" id="KW-0175">Coiled coil</keyword>
<evidence type="ECO:0000256" key="1">
    <source>
        <dbReference type="SAM" id="Coils"/>
    </source>
</evidence>
<evidence type="ECO:0000256" key="2">
    <source>
        <dbReference type="SAM" id="MobiDB-lite"/>
    </source>
</evidence>
<feature type="compositionally biased region" description="Polar residues" evidence="2">
    <location>
        <begin position="26"/>
        <end position="37"/>
    </location>
</feature>
<gene>
    <name evidence="3" type="ORF">OIU84_015832</name>
</gene>
<protein>
    <submittedName>
        <fullName evidence="3">Uncharacterized protein</fullName>
    </submittedName>
</protein>
<evidence type="ECO:0000313" key="3">
    <source>
        <dbReference type="EMBL" id="KAJ6400261.1"/>
    </source>
</evidence>
<feature type="region of interest" description="Disordered" evidence="2">
    <location>
        <begin position="26"/>
        <end position="48"/>
    </location>
</feature>
<feature type="coiled-coil region" evidence="1">
    <location>
        <begin position="60"/>
        <end position="94"/>
    </location>
</feature>